<organism evidence="1 2">
    <name type="scientific">Chryseobacterium endophyticum</name>
    <dbReference type="NCBI Taxonomy" id="1854762"/>
    <lineage>
        <taxon>Bacteria</taxon>
        <taxon>Pseudomonadati</taxon>
        <taxon>Bacteroidota</taxon>
        <taxon>Flavobacteriia</taxon>
        <taxon>Flavobacteriales</taxon>
        <taxon>Weeksellaceae</taxon>
        <taxon>Chryseobacterium group</taxon>
        <taxon>Chryseobacterium</taxon>
    </lineage>
</organism>
<reference evidence="1 2" key="1">
    <citation type="submission" date="2024-04" db="EMBL/GenBank/DDBJ databases">
        <title>Genome sequencing and assembly of rice foliar adapted Chryseobacterium endophyticum OsEnb-ALM-A6.</title>
        <authorList>
            <person name="Kumar S."/>
            <person name="Javed M."/>
            <person name="Chouhan V."/>
            <person name="Charishma K."/>
            <person name="Patel A."/>
            <person name="Kumar M."/>
            <person name="Sahu K.P."/>
            <person name="Kumar A."/>
        </authorList>
    </citation>
    <scope>NUCLEOTIDE SEQUENCE [LARGE SCALE GENOMIC DNA]</scope>
    <source>
        <strain evidence="1 2">OsEnb-ALM-A6</strain>
    </source>
</reference>
<gene>
    <name evidence="1" type="ORF">AAFP95_20995</name>
</gene>
<dbReference type="EMBL" id="CP154834">
    <property type="protein sequence ID" value="XAO74106.1"/>
    <property type="molecule type" value="Genomic_DNA"/>
</dbReference>
<dbReference type="AlphaFoldDB" id="A0AAU6WMX8"/>
<protein>
    <submittedName>
        <fullName evidence="1">Uncharacterized protein</fullName>
    </submittedName>
</protein>
<accession>A0AAU6WMX8</accession>
<dbReference type="RefSeq" id="WP_345766374.1">
    <property type="nucleotide sequence ID" value="NZ_CP154834.1"/>
</dbReference>
<name>A0AAU6WMX8_9FLAO</name>
<evidence type="ECO:0000313" key="1">
    <source>
        <dbReference type="EMBL" id="XAO74106.1"/>
    </source>
</evidence>
<dbReference type="Proteomes" id="UP001463665">
    <property type="component" value="Chromosome"/>
</dbReference>
<evidence type="ECO:0000313" key="2">
    <source>
        <dbReference type="Proteomes" id="UP001463665"/>
    </source>
</evidence>
<keyword evidence="2" id="KW-1185">Reference proteome</keyword>
<sequence length="103" mass="11646">MNVDYTDNKDDGILFGSPASKNSQQQILLLHGDKNGVKEINSITPENRFQTVEIDFKPLINKYLNINKKHKNIITGIDIYSATRAVNFTYDIQDIQVTGCTNN</sequence>
<proteinExistence type="predicted"/>